<gene>
    <name evidence="3" type="ORF">FocTR4_00009405</name>
</gene>
<sequence length="307" mass="32405">MKATRFSLTFIALAFCGSGHAGPCKPKSSSATLVGTSSTEATLSASTEVSTDTSVAEPWTTDLSSVISESITSTATATSDSQFSSSTELSTSLITTDTATATTSAAEISSSAETLTTSNTAEATTSDAPTTTTTTEDSAPSNLFLNPSFDEPNADGDLDGSPWILGDSVSPRSVSINSDLAHSGSQSAYWSVENTAQRGFVKQTVNLEAIQSYTLSYWWYVDEDEQPQNIDCFIIVEQRSTDGQKATFVDFPALTTPLPLKTWTKQETAFNSMYIAPAVMSFFVTCGDSAGSGIKVAIDDIYVAKQT</sequence>
<name>A0A5C6SRP9_FUSOC</name>
<comment type="caution">
    <text evidence="3">The sequence shown here is derived from an EMBL/GenBank/DDBJ whole genome shotgun (WGS) entry which is preliminary data.</text>
</comment>
<evidence type="ECO:0000313" key="3">
    <source>
        <dbReference type="EMBL" id="TXC00589.1"/>
    </source>
</evidence>
<keyword evidence="2" id="KW-0732">Signal</keyword>
<evidence type="ECO:0000256" key="1">
    <source>
        <dbReference type="SAM" id="MobiDB-lite"/>
    </source>
</evidence>
<organism evidence="3 4">
    <name type="scientific">Fusarium oxysporum f. sp. cubense</name>
    <dbReference type="NCBI Taxonomy" id="61366"/>
    <lineage>
        <taxon>Eukaryota</taxon>
        <taxon>Fungi</taxon>
        <taxon>Dikarya</taxon>
        <taxon>Ascomycota</taxon>
        <taxon>Pezizomycotina</taxon>
        <taxon>Sordariomycetes</taxon>
        <taxon>Hypocreomycetidae</taxon>
        <taxon>Hypocreales</taxon>
        <taxon>Nectriaceae</taxon>
        <taxon>Fusarium</taxon>
        <taxon>Fusarium oxysporum species complex</taxon>
    </lineage>
</organism>
<evidence type="ECO:0008006" key="5">
    <source>
        <dbReference type="Google" id="ProtNLM"/>
    </source>
</evidence>
<accession>A0A5C6SRP9</accession>
<evidence type="ECO:0000256" key="2">
    <source>
        <dbReference type="SAM" id="SignalP"/>
    </source>
</evidence>
<dbReference type="Gene3D" id="2.60.120.260">
    <property type="entry name" value="Galactose-binding domain-like"/>
    <property type="match status" value="1"/>
</dbReference>
<dbReference type="EMBL" id="VMNF01000009">
    <property type="protein sequence ID" value="TXC00589.1"/>
    <property type="molecule type" value="Genomic_DNA"/>
</dbReference>
<reference evidence="3 4" key="1">
    <citation type="submission" date="2019-07" db="EMBL/GenBank/DDBJ databases">
        <title>The First High-Quality Draft Genome Sequence of the Causal Agent of the Current Panama Disease Epidemic.</title>
        <authorList>
            <person name="Warmington R.J."/>
            <person name="Kay W."/>
            <person name="Jeffries A."/>
            <person name="Bebber D."/>
            <person name="Moore K."/>
            <person name="Studholme D.J."/>
        </authorList>
    </citation>
    <scope>NUCLEOTIDE SEQUENCE [LARGE SCALE GENOMIC DNA]</scope>
    <source>
        <strain evidence="3 4">TR4</strain>
    </source>
</reference>
<proteinExistence type="predicted"/>
<dbReference type="Proteomes" id="UP000321331">
    <property type="component" value="Unassembled WGS sequence"/>
</dbReference>
<protein>
    <recommendedName>
        <fullName evidence="5">CBM-cenC domain-containing protein</fullName>
    </recommendedName>
</protein>
<feature type="region of interest" description="Disordered" evidence="1">
    <location>
        <begin position="105"/>
        <end position="162"/>
    </location>
</feature>
<feature type="compositionally biased region" description="Low complexity" evidence="1">
    <location>
        <begin position="105"/>
        <end position="140"/>
    </location>
</feature>
<feature type="signal peptide" evidence="2">
    <location>
        <begin position="1"/>
        <end position="21"/>
    </location>
</feature>
<dbReference type="AlphaFoldDB" id="A0A5C6SRP9"/>
<evidence type="ECO:0000313" key="4">
    <source>
        <dbReference type="Proteomes" id="UP000321331"/>
    </source>
</evidence>
<feature type="chain" id="PRO_5023032469" description="CBM-cenC domain-containing protein" evidence="2">
    <location>
        <begin position="22"/>
        <end position="307"/>
    </location>
</feature>